<dbReference type="AlphaFoldDB" id="A0A545TN22"/>
<comment type="caution">
    <text evidence="2">The sequence shown here is derived from an EMBL/GenBank/DDBJ whole genome shotgun (WGS) entry which is preliminary data.</text>
</comment>
<dbReference type="Pfam" id="PF00561">
    <property type="entry name" value="Abhydrolase_1"/>
    <property type="match status" value="1"/>
</dbReference>
<feature type="domain" description="AB hydrolase-1" evidence="1">
    <location>
        <begin position="22"/>
        <end position="252"/>
    </location>
</feature>
<dbReference type="PANTHER" id="PTHR43798">
    <property type="entry name" value="MONOACYLGLYCEROL LIPASE"/>
    <property type="match status" value="1"/>
</dbReference>
<reference evidence="2 3" key="1">
    <citation type="submission" date="2019-06" db="EMBL/GenBank/DDBJ databases">
        <title>Whole genome sequence for Rhodospirillaceae sp. R148.</title>
        <authorList>
            <person name="Wang G."/>
        </authorList>
    </citation>
    <scope>NUCLEOTIDE SEQUENCE [LARGE SCALE GENOMIC DNA]</scope>
    <source>
        <strain evidence="2 3">R148</strain>
    </source>
</reference>
<keyword evidence="2" id="KW-0378">Hydrolase</keyword>
<name>A0A545TN22_9PROT</name>
<evidence type="ECO:0000313" key="2">
    <source>
        <dbReference type="EMBL" id="TQV78627.1"/>
    </source>
</evidence>
<dbReference type="Gene3D" id="3.40.50.1820">
    <property type="entry name" value="alpha/beta hydrolase"/>
    <property type="match status" value="1"/>
</dbReference>
<accession>A0A545TN22</accession>
<organism evidence="2 3">
    <name type="scientific">Denitrobaculum tricleocarpae</name>
    <dbReference type="NCBI Taxonomy" id="2591009"/>
    <lineage>
        <taxon>Bacteria</taxon>
        <taxon>Pseudomonadati</taxon>
        <taxon>Pseudomonadota</taxon>
        <taxon>Alphaproteobacteria</taxon>
        <taxon>Rhodospirillales</taxon>
        <taxon>Rhodospirillaceae</taxon>
        <taxon>Denitrobaculum</taxon>
    </lineage>
</organism>
<dbReference type="Proteomes" id="UP000315252">
    <property type="component" value="Unassembled WGS sequence"/>
</dbReference>
<protein>
    <submittedName>
        <fullName evidence="2">Alpha/beta hydrolase</fullName>
    </submittedName>
</protein>
<keyword evidence="3" id="KW-1185">Reference proteome</keyword>
<evidence type="ECO:0000313" key="3">
    <source>
        <dbReference type="Proteomes" id="UP000315252"/>
    </source>
</evidence>
<dbReference type="SUPFAM" id="SSF53474">
    <property type="entry name" value="alpha/beta-Hydrolases"/>
    <property type="match status" value="1"/>
</dbReference>
<dbReference type="EMBL" id="VHSH01000006">
    <property type="protein sequence ID" value="TQV78627.1"/>
    <property type="molecule type" value="Genomic_DNA"/>
</dbReference>
<dbReference type="GO" id="GO:0016787">
    <property type="term" value="F:hydrolase activity"/>
    <property type="evidence" value="ECO:0007669"/>
    <property type="project" value="UniProtKB-KW"/>
</dbReference>
<dbReference type="InterPro" id="IPR029058">
    <property type="entry name" value="AB_hydrolase_fold"/>
</dbReference>
<dbReference type="GO" id="GO:0016020">
    <property type="term" value="C:membrane"/>
    <property type="evidence" value="ECO:0007669"/>
    <property type="project" value="TreeGrafter"/>
</dbReference>
<gene>
    <name evidence="2" type="ORF">FKG95_18950</name>
</gene>
<dbReference type="InterPro" id="IPR050266">
    <property type="entry name" value="AB_hydrolase_sf"/>
</dbReference>
<dbReference type="InterPro" id="IPR000073">
    <property type="entry name" value="AB_hydrolase_1"/>
</dbReference>
<dbReference type="RefSeq" id="WP_142897959.1">
    <property type="nucleotide sequence ID" value="NZ_ML660057.1"/>
</dbReference>
<sequence length="270" mass="29071">MNSTFQTDFCPLGPSGRVRSAPVMALHCSGANGTQWAHLASQFDSDTDFIAPNLVGPEAAAAGWSMQSYSLAEEARPLVERLLSAARPVHLVGHSYGGALALHIARHYPQHVASLCLYEPTCFSLLARSGESDQRLYRELETFAASLEDAIEEGHAAFAAEVFTDFWGGLGAWLALRLDRRRDLITWAPKAALDFGALLYEPQGPDLPLALPVTLLSGAQTRAHAKRVIALLAKEAPQANLVELAGVGHLGPFTVRDKVSGIIKDHLSRA</sequence>
<dbReference type="OrthoDB" id="9799612at2"/>
<proteinExistence type="predicted"/>
<dbReference type="PANTHER" id="PTHR43798:SF33">
    <property type="entry name" value="HYDROLASE, PUTATIVE (AFU_ORTHOLOGUE AFUA_2G14860)-RELATED"/>
    <property type="match status" value="1"/>
</dbReference>
<evidence type="ECO:0000259" key="1">
    <source>
        <dbReference type="Pfam" id="PF00561"/>
    </source>
</evidence>